<dbReference type="PANTHER" id="PTHR10161">
    <property type="entry name" value="TARTRATE-RESISTANT ACID PHOSPHATASE TYPE 5"/>
    <property type="match status" value="1"/>
</dbReference>
<sequence length="1231" mass="141324">MKLYKYAFFLIIISLISACATIKMQVSNDHKYVPRKDSSKVIHSFYLIGDAGNSDLYQKDSALSYLEQEIKSANKNSTLIYLGDNVYQKGIPDENSKNYKLAKYRLKVQTDIGKSFPGKTLVIPGNHDWYSGLKGLKRQEKLVEEALGKNTFQPENGCPLEKIEVNDEINIIVVDTHWYVTNWDNHPGINDECEIKTREKFFEEFEGLIKKSQGKTTLIALHHPMFTNGPHGGYYSFKSHMKPLPVFGSALNILRKASGVTNTDQQNDKYNHLRKRIISLAQQNEKIIFVSGHEHSIQYIVQDNIPQIVSGSGSKFTATKNVNGGLFSYGTQGFARLDVYEDGASTVHFYTAKERKIVFEANVFKKDSVVEFTNFPNAKLTEKEAGIYKDSETKRGKFYKFLWGKRYRKYFGQKIVAPTVNLDTLYGGLKPVRKGGGHQSKSLRLEGKDGREYVMRALRKNAVQYLQAVAFKNQYVEGQFKKTYTEDLLLDVFTGSHPYAPFTIDKLAEAIDVYHTKPILFYVPKQKGLQKFNAEFGDELYMIEARTADGHGDKKYFGFSDEIISTDDLRKNLAKDEKYILDEASYIRARLFDMLIGDWDRHQDQWRWAEFKEGEKVVYRPVPRDRDQAFSIFSDGFLMNLLTGSIPALKGMRSYEEDIKSPQHFSMSAYPLDMRLIRESNKEIWDKQVSIIQNQITDKVIESAFSKFPKEVRDESIDDIKRKLKGRRKNLQKISDKYFKHLNKFQVITGTNKDDWFEIERFRNGDTKVAVYRIKDGEKADIVHERTYKYKVTKEIWMYGLDDDDVFLLNGKNGNKTIKLKIIGGLNNDTYEINNKKNVKVYDQKSKKNTFKTTNVHKKITDDYKTNTYNYKKLKSRSNLISPAIGYNPDDGIKIGLKNTLLVNSFERNPFTRKHIIEGYYFFATNGYELKYNGEYANILDRLNLGLNAQFNSPNYARNFFGYGNNSYNPEADDLENRNFNRVKIRKIQVGSFLKYRGDLGAEIKLAANFQNFDVERTSNRFLETQYLATNKIFKAQNFFNTEASYYYQHSDNPAFPTLGVEFNALLGHTRSLNSKRNFSYATTSLGITHKIIPNGKLVLASKVDGHFTFGNDFEFYQAATIGGNEGLRGYRNERFTGKNAFYHTTDIRYNISNLRTAILPINIGVYGGFDYGKVWESPDNIVFAPLDSPTPNTSYGGGFFLNAANMLTTSVGAFNSSDGLRITFSLGFDF</sequence>
<keyword evidence="1" id="KW-0732">Signal</keyword>
<dbReference type="InterPro" id="IPR029052">
    <property type="entry name" value="Metallo-depent_PP-like"/>
</dbReference>
<dbReference type="EMBL" id="CP061813">
    <property type="protein sequence ID" value="QOD60192.1"/>
    <property type="molecule type" value="Genomic_DNA"/>
</dbReference>
<protein>
    <submittedName>
        <fullName evidence="4">Metallophosphoesterase</fullName>
    </submittedName>
</protein>
<dbReference type="Pfam" id="PF00149">
    <property type="entry name" value="Metallophos"/>
    <property type="match status" value="1"/>
</dbReference>
<dbReference type="Proteomes" id="UP000516764">
    <property type="component" value="Chromosome"/>
</dbReference>
<dbReference type="Gene3D" id="3.60.21.10">
    <property type="match status" value="1"/>
</dbReference>
<keyword evidence="2" id="KW-0378">Hydrolase</keyword>
<dbReference type="PROSITE" id="PS51257">
    <property type="entry name" value="PROKAR_LIPOPROTEIN"/>
    <property type="match status" value="1"/>
</dbReference>
<evidence type="ECO:0000313" key="4">
    <source>
        <dbReference type="EMBL" id="QOD60192.1"/>
    </source>
</evidence>
<evidence type="ECO:0000256" key="2">
    <source>
        <dbReference type="ARBA" id="ARBA00022801"/>
    </source>
</evidence>
<reference evidence="4 5" key="1">
    <citation type="journal article" date="2016" name="Int. J. Syst. Evol. Microbiol.">
        <title>Polaribacter haliotis sp. nov., isolated from the gut of abalone Haliotis discus hannai.</title>
        <authorList>
            <person name="Kim Y.O."/>
            <person name="Park I.S."/>
            <person name="Park S."/>
            <person name="Nam B.H."/>
            <person name="Park J.M."/>
            <person name="Kim D.G."/>
            <person name="Yoon J.H."/>
        </authorList>
    </citation>
    <scope>NUCLEOTIDE SEQUENCE [LARGE SCALE GENOMIC DNA]</scope>
    <source>
        <strain evidence="4 5">KCTC 52418</strain>
    </source>
</reference>
<dbReference type="InterPro" id="IPR051558">
    <property type="entry name" value="Metallophosphoesterase_PAP"/>
</dbReference>
<dbReference type="RefSeq" id="WP_088353826.1">
    <property type="nucleotide sequence ID" value="NZ_NIDK01000005.1"/>
</dbReference>
<proteinExistence type="predicted"/>
<dbReference type="PANTHER" id="PTHR10161:SF14">
    <property type="entry name" value="TARTRATE-RESISTANT ACID PHOSPHATASE TYPE 5"/>
    <property type="match status" value="1"/>
</dbReference>
<organism evidence="4 5">
    <name type="scientific">Polaribacter haliotis</name>
    <dbReference type="NCBI Taxonomy" id="1888915"/>
    <lineage>
        <taxon>Bacteria</taxon>
        <taxon>Pseudomonadati</taxon>
        <taxon>Bacteroidota</taxon>
        <taxon>Flavobacteriia</taxon>
        <taxon>Flavobacteriales</taxon>
        <taxon>Flavobacteriaceae</taxon>
    </lineage>
</organism>
<dbReference type="InterPro" id="IPR004843">
    <property type="entry name" value="Calcineurin-like_PHP"/>
</dbReference>
<dbReference type="OrthoDB" id="333971at2"/>
<dbReference type="GO" id="GO:0016787">
    <property type="term" value="F:hydrolase activity"/>
    <property type="evidence" value="ECO:0007669"/>
    <property type="project" value="UniProtKB-KW"/>
</dbReference>
<name>A0A7L8ADX2_9FLAO</name>
<gene>
    <name evidence="4" type="ORF">H9I45_12690</name>
</gene>
<dbReference type="SUPFAM" id="SSF56300">
    <property type="entry name" value="Metallo-dependent phosphatases"/>
    <property type="match status" value="1"/>
</dbReference>
<evidence type="ECO:0000256" key="1">
    <source>
        <dbReference type="ARBA" id="ARBA00022729"/>
    </source>
</evidence>
<dbReference type="AlphaFoldDB" id="A0A7L8ADX2"/>
<evidence type="ECO:0000313" key="5">
    <source>
        <dbReference type="Proteomes" id="UP000516764"/>
    </source>
</evidence>
<evidence type="ECO:0000259" key="3">
    <source>
        <dbReference type="Pfam" id="PF00149"/>
    </source>
</evidence>
<accession>A0A7L8ADX2</accession>
<dbReference type="KEGG" id="phal:H9I45_12690"/>
<feature type="domain" description="Calcineurin-like phosphoesterase" evidence="3">
    <location>
        <begin position="54"/>
        <end position="238"/>
    </location>
</feature>
<keyword evidence="5" id="KW-1185">Reference proteome</keyword>